<proteinExistence type="predicted"/>
<evidence type="ECO:0000313" key="2">
    <source>
        <dbReference type="Proteomes" id="UP001293254"/>
    </source>
</evidence>
<dbReference type="AlphaFoldDB" id="A0AAE1XSG1"/>
<gene>
    <name evidence="1" type="ORF">Salat_2540000</name>
</gene>
<protein>
    <submittedName>
        <fullName evidence="1">Uncharacterized protein</fullName>
    </submittedName>
</protein>
<dbReference type="Proteomes" id="UP001293254">
    <property type="component" value="Unassembled WGS sequence"/>
</dbReference>
<organism evidence="1 2">
    <name type="scientific">Sesamum alatum</name>
    <dbReference type="NCBI Taxonomy" id="300844"/>
    <lineage>
        <taxon>Eukaryota</taxon>
        <taxon>Viridiplantae</taxon>
        <taxon>Streptophyta</taxon>
        <taxon>Embryophyta</taxon>
        <taxon>Tracheophyta</taxon>
        <taxon>Spermatophyta</taxon>
        <taxon>Magnoliopsida</taxon>
        <taxon>eudicotyledons</taxon>
        <taxon>Gunneridae</taxon>
        <taxon>Pentapetalae</taxon>
        <taxon>asterids</taxon>
        <taxon>lamiids</taxon>
        <taxon>Lamiales</taxon>
        <taxon>Pedaliaceae</taxon>
        <taxon>Sesamum</taxon>
    </lineage>
</organism>
<feature type="non-terminal residue" evidence="1">
    <location>
        <position position="1"/>
    </location>
</feature>
<accession>A0AAE1XSG1</accession>
<evidence type="ECO:0000313" key="1">
    <source>
        <dbReference type="EMBL" id="KAK4417145.1"/>
    </source>
</evidence>
<reference evidence="1" key="2">
    <citation type="journal article" date="2024" name="Plant">
        <title>Genomic evolution and insights into agronomic trait innovations of Sesamum species.</title>
        <authorList>
            <person name="Miao H."/>
            <person name="Wang L."/>
            <person name="Qu L."/>
            <person name="Liu H."/>
            <person name="Sun Y."/>
            <person name="Le M."/>
            <person name="Wang Q."/>
            <person name="Wei S."/>
            <person name="Zheng Y."/>
            <person name="Lin W."/>
            <person name="Duan Y."/>
            <person name="Cao H."/>
            <person name="Xiong S."/>
            <person name="Wang X."/>
            <person name="Wei L."/>
            <person name="Li C."/>
            <person name="Ma Q."/>
            <person name="Ju M."/>
            <person name="Zhao R."/>
            <person name="Li G."/>
            <person name="Mu C."/>
            <person name="Tian Q."/>
            <person name="Mei H."/>
            <person name="Zhang T."/>
            <person name="Gao T."/>
            <person name="Zhang H."/>
        </authorList>
    </citation>
    <scope>NUCLEOTIDE SEQUENCE</scope>
    <source>
        <strain evidence="1">3651</strain>
    </source>
</reference>
<sequence>ELPTPLVLTTCHLVLTYIGALYGRQLLFIGGYSMGATSSSSLSVWFLPHILDNILFYTPSNISNSKQPSAASPPTRQRVIPTPTVTPFVAMEKLYLLPASSS</sequence>
<reference evidence="1" key="1">
    <citation type="submission" date="2020-06" db="EMBL/GenBank/DDBJ databases">
        <authorList>
            <person name="Li T."/>
            <person name="Hu X."/>
            <person name="Zhang T."/>
            <person name="Song X."/>
            <person name="Zhang H."/>
            <person name="Dai N."/>
            <person name="Sheng W."/>
            <person name="Hou X."/>
            <person name="Wei L."/>
        </authorList>
    </citation>
    <scope>NUCLEOTIDE SEQUENCE</scope>
    <source>
        <strain evidence="1">3651</strain>
        <tissue evidence="1">Leaf</tissue>
    </source>
</reference>
<comment type="caution">
    <text evidence="1">The sequence shown here is derived from an EMBL/GenBank/DDBJ whole genome shotgun (WGS) entry which is preliminary data.</text>
</comment>
<dbReference type="EMBL" id="JACGWO010000010">
    <property type="protein sequence ID" value="KAK4417145.1"/>
    <property type="molecule type" value="Genomic_DNA"/>
</dbReference>
<keyword evidence="2" id="KW-1185">Reference proteome</keyword>
<name>A0AAE1XSG1_9LAMI</name>